<dbReference type="EMBL" id="UGGT01000001">
    <property type="protein sequence ID" value="STO20887.1"/>
    <property type="molecule type" value="Genomic_DNA"/>
</dbReference>
<dbReference type="RefSeq" id="WP_010653183.1">
    <property type="nucleotide sequence ID" value="NZ_JAPHPR010000001.1"/>
</dbReference>
<accession>A0A377G7T7</accession>
<evidence type="ECO:0000256" key="6">
    <source>
        <dbReference type="ARBA" id="ARBA00047334"/>
    </source>
</evidence>
<feature type="binding site" evidence="9">
    <location>
        <begin position="408"/>
        <end position="409"/>
    </location>
    <ligand>
        <name>2-[(2R,5Z)-2-carboxy-4-methylthiazol-5(2H)-ylidene]ethyl phosphate</name>
        <dbReference type="ChEBI" id="CHEBI:62899"/>
    </ligand>
</feature>
<feature type="binding site" evidence="9">
    <location>
        <position position="312"/>
    </location>
    <ligand>
        <name>Mg(2+)</name>
        <dbReference type="ChEBI" id="CHEBI:18420"/>
    </ligand>
</feature>
<reference evidence="14 15" key="1">
    <citation type="submission" date="2018-06" db="EMBL/GenBank/DDBJ databases">
        <authorList>
            <consortium name="Pathogen Informatics"/>
            <person name="Doyle S."/>
        </authorList>
    </citation>
    <scope>NUCLEOTIDE SEQUENCE [LARGE SCALE GENOMIC DNA]</scope>
    <source>
        <strain evidence="14 15">NCTC11370</strain>
    </source>
</reference>
<evidence type="ECO:0000256" key="5">
    <source>
        <dbReference type="ARBA" id="ARBA00022977"/>
    </source>
</evidence>
<dbReference type="InterPro" id="IPR036206">
    <property type="entry name" value="ThiamineP_synth_sf"/>
</dbReference>
<keyword evidence="15" id="KW-1185">Reference proteome</keyword>
<dbReference type="STRING" id="1094715.GCA_000236165_01475"/>
<feature type="binding site" evidence="9">
    <location>
        <position position="360"/>
    </location>
    <ligand>
        <name>4-amino-2-methyl-5-(diphosphooxymethyl)pyrimidine</name>
        <dbReference type="ChEBI" id="CHEBI:57841"/>
    </ligand>
</feature>
<dbReference type="UniPathway" id="UPA00060">
    <property type="reaction ID" value="UER00141"/>
</dbReference>
<dbReference type="GO" id="GO:0004789">
    <property type="term" value="F:thiamine-phosphate diphosphorylase activity"/>
    <property type="evidence" value="ECO:0007669"/>
    <property type="project" value="UniProtKB-UniRule"/>
</dbReference>
<dbReference type="Pfam" id="PF02581">
    <property type="entry name" value="TMP-TENI"/>
    <property type="match status" value="1"/>
</dbReference>
<dbReference type="PANTHER" id="PTHR20857">
    <property type="entry name" value="THIAMINE-PHOSPHATE PYROPHOSPHORYLASE"/>
    <property type="match status" value="1"/>
</dbReference>
<sequence>MSASVWINTEKEADVCTLRALNLQVHPQHVNYSCQPHAIKMEGVVSPEELNLLKHYTGPVVLDFTLSSLQHIDKANLLSAGRFFADILILNTLEAESLLSRSIATPHAMEEAAHELLTLGAKSVVLCGEPHLLGRAWTHEYWTNGVTSFWLSQKSVPQARYPDLRTVFTSAITGALAQGYTVEDALILGKMYVHQAVRQAQSSLFFGGFPEDEADLPYLSSTPLYHAPHPFRRCPPLGLYPVVDRFAWVEMLLKLGVKTIQLRIKEKSAALEVEMQRSIALAKKYRATLFINDYWELALKLNAEAVHLGQSDLDSADLDAIRKQGLLLGVSTHCYYEVARAHAICPSYIAIGPVFETDSKEMPFAAQGVERLQRWQRTLNYPLVAIGGINKARMPAVAATGVQGVALISAITKAEDPQQATLELLSLMGK</sequence>
<evidence type="ECO:0000256" key="7">
    <source>
        <dbReference type="ARBA" id="ARBA00047851"/>
    </source>
</evidence>
<evidence type="ECO:0000313" key="14">
    <source>
        <dbReference type="EMBL" id="STO20887.1"/>
    </source>
</evidence>
<evidence type="ECO:0000256" key="11">
    <source>
        <dbReference type="RuleBase" id="RU004253"/>
    </source>
</evidence>
<comment type="cofactor">
    <cofactor evidence="9">
        <name>Mg(2+)</name>
        <dbReference type="ChEBI" id="CHEBI:18420"/>
    </cofactor>
    <text evidence="9">Binds 1 Mg(2+) ion per subunit.</text>
</comment>
<dbReference type="InterPro" id="IPR029056">
    <property type="entry name" value="Ribokinase-like"/>
</dbReference>
<comment type="catalytic activity">
    <reaction evidence="8 9 10">
        <text>2-[(2R,5Z)-2-carboxy-4-methylthiazol-5(2H)-ylidene]ethyl phosphate + 4-amino-2-methyl-5-(diphosphooxymethyl)pyrimidine + 2 H(+) = thiamine phosphate + CO2 + diphosphate</text>
        <dbReference type="Rhea" id="RHEA:47844"/>
        <dbReference type="ChEBI" id="CHEBI:15378"/>
        <dbReference type="ChEBI" id="CHEBI:16526"/>
        <dbReference type="ChEBI" id="CHEBI:33019"/>
        <dbReference type="ChEBI" id="CHEBI:37575"/>
        <dbReference type="ChEBI" id="CHEBI:57841"/>
        <dbReference type="ChEBI" id="CHEBI:62899"/>
        <dbReference type="EC" id="2.5.1.3"/>
    </reaction>
</comment>
<organism evidence="14 15">
    <name type="scientific">Fluoribacter dumoffii</name>
    <dbReference type="NCBI Taxonomy" id="463"/>
    <lineage>
        <taxon>Bacteria</taxon>
        <taxon>Pseudomonadati</taxon>
        <taxon>Pseudomonadota</taxon>
        <taxon>Gammaproteobacteria</taxon>
        <taxon>Legionellales</taxon>
        <taxon>Legionellaceae</taxon>
        <taxon>Fluoribacter</taxon>
    </lineage>
</organism>
<dbReference type="NCBIfam" id="NF002904">
    <property type="entry name" value="PRK03512.1"/>
    <property type="match status" value="1"/>
</dbReference>
<comment type="function">
    <text evidence="9">Condenses 4-methyl-5-(beta-hydroxyethyl)thiazole monophosphate (THZ-P) and 2-methyl-4-amino-5-hydroxymethyl pyrimidine pyrophosphate (HMP-PP) to form thiamine monophosphate (TMP).</text>
</comment>
<dbReference type="Gene3D" id="3.20.20.70">
    <property type="entry name" value="Aldolase class I"/>
    <property type="match status" value="1"/>
</dbReference>
<evidence type="ECO:0000256" key="9">
    <source>
        <dbReference type="HAMAP-Rule" id="MF_00097"/>
    </source>
</evidence>
<feature type="binding site" evidence="9">
    <location>
        <position position="293"/>
    </location>
    <ligand>
        <name>Mg(2+)</name>
        <dbReference type="ChEBI" id="CHEBI:18420"/>
    </ligand>
</feature>
<keyword evidence="4 9" id="KW-0460">Magnesium</keyword>
<dbReference type="CDD" id="cd00564">
    <property type="entry name" value="TMP_TenI"/>
    <property type="match status" value="1"/>
</dbReference>
<protein>
    <recommendedName>
        <fullName evidence="9">Thiamine-phosphate synthase</fullName>
        <shortName evidence="9">TP synthase</shortName>
        <shortName evidence="9">TPS</shortName>
        <ecNumber evidence="9">2.5.1.3</ecNumber>
    </recommendedName>
    <alternativeName>
        <fullName evidence="9">Thiamine-phosphate pyrophosphorylase</fullName>
        <shortName evidence="9">TMP pyrophosphorylase</shortName>
        <shortName evidence="9">TMP-PPase</shortName>
    </alternativeName>
</protein>
<dbReference type="OrthoDB" id="9789949at2"/>
<dbReference type="GO" id="GO:0000287">
    <property type="term" value="F:magnesium ion binding"/>
    <property type="evidence" value="ECO:0007669"/>
    <property type="project" value="UniProtKB-UniRule"/>
</dbReference>
<name>A0A377G7T7_9GAMM</name>
<evidence type="ECO:0000256" key="3">
    <source>
        <dbReference type="ARBA" id="ARBA00022723"/>
    </source>
</evidence>
<dbReference type="HAMAP" id="MF_00097">
    <property type="entry name" value="TMP_synthase"/>
    <property type="match status" value="1"/>
</dbReference>
<dbReference type="NCBIfam" id="TIGR00693">
    <property type="entry name" value="thiE"/>
    <property type="match status" value="1"/>
</dbReference>
<keyword evidence="2 9" id="KW-0808">Transferase</keyword>
<evidence type="ECO:0000256" key="1">
    <source>
        <dbReference type="ARBA" id="ARBA00005165"/>
    </source>
</evidence>
<dbReference type="InterPro" id="IPR013785">
    <property type="entry name" value="Aldolase_TIM"/>
</dbReference>
<gene>
    <name evidence="9 14" type="primary">thiE</name>
    <name evidence="14" type="ORF">NCTC11370_00947</name>
</gene>
<feature type="domain" description="Thiamine phosphate synthase/TenI" evidence="12">
    <location>
        <begin position="245"/>
        <end position="411"/>
    </location>
</feature>
<evidence type="ECO:0000313" key="15">
    <source>
        <dbReference type="Proteomes" id="UP000254554"/>
    </source>
</evidence>
<dbReference type="InterPro" id="IPR022998">
    <property type="entry name" value="ThiamineP_synth_TenI"/>
</dbReference>
<dbReference type="InterPro" id="IPR013749">
    <property type="entry name" value="PM/HMP-P_kinase-1"/>
</dbReference>
<dbReference type="SUPFAM" id="SSF51391">
    <property type="entry name" value="Thiamin phosphate synthase"/>
    <property type="match status" value="1"/>
</dbReference>
<proteinExistence type="inferred from homology"/>
<feature type="binding site" evidence="9">
    <location>
        <position position="292"/>
    </location>
    <ligand>
        <name>4-amino-2-methyl-5-(diphosphooxymethyl)pyrimidine</name>
        <dbReference type="ChEBI" id="CHEBI:57841"/>
    </ligand>
</feature>
<dbReference type="GO" id="GO:0005737">
    <property type="term" value="C:cytoplasm"/>
    <property type="evidence" value="ECO:0007669"/>
    <property type="project" value="TreeGrafter"/>
</dbReference>
<dbReference type="EC" id="2.5.1.3" evidence="9"/>
<comment type="catalytic activity">
    <reaction evidence="6 9 10">
        <text>4-methyl-5-(2-phosphooxyethyl)-thiazole + 4-amino-2-methyl-5-(diphosphooxymethyl)pyrimidine + H(+) = thiamine phosphate + diphosphate</text>
        <dbReference type="Rhea" id="RHEA:22328"/>
        <dbReference type="ChEBI" id="CHEBI:15378"/>
        <dbReference type="ChEBI" id="CHEBI:33019"/>
        <dbReference type="ChEBI" id="CHEBI:37575"/>
        <dbReference type="ChEBI" id="CHEBI:57841"/>
        <dbReference type="ChEBI" id="CHEBI:58296"/>
        <dbReference type="EC" id="2.5.1.3"/>
    </reaction>
</comment>
<dbReference type="Pfam" id="PF08543">
    <property type="entry name" value="Phos_pyr_kin"/>
    <property type="match status" value="1"/>
</dbReference>
<evidence type="ECO:0000259" key="13">
    <source>
        <dbReference type="Pfam" id="PF08543"/>
    </source>
</evidence>
<dbReference type="GO" id="GO:0009229">
    <property type="term" value="P:thiamine diphosphate biosynthetic process"/>
    <property type="evidence" value="ECO:0007669"/>
    <property type="project" value="UniProtKB-UniRule"/>
</dbReference>
<comment type="catalytic activity">
    <reaction evidence="7 9 10">
        <text>2-(2-carboxy-4-methylthiazol-5-yl)ethyl phosphate + 4-amino-2-methyl-5-(diphosphooxymethyl)pyrimidine + 2 H(+) = thiamine phosphate + CO2 + diphosphate</text>
        <dbReference type="Rhea" id="RHEA:47848"/>
        <dbReference type="ChEBI" id="CHEBI:15378"/>
        <dbReference type="ChEBI" id="CHEBI:16526"/>
        <dbReference type="ChEBI" id="CHEBI:33019"/>
        <dbReference type="ChEBI" id="CHEBI:37575"/>
        <dbReference type="ChEBI" id="CHEBI:57841"/>
        <dbReference type="ChEBI" id="CHEBI:62890"/>
        <dbReference type="EC" id="2.5.1.3"/>
    </reaction>
</comment>
<evidence type="ECO:0000256" key="10">
    <source>
        <dbReference type="RuleBase" id="RU003826"/>
    </source>
</evidence>
<evidence type="ECO:0000259" key="12">
    <source>
        <dbReference type="Pfam" id="PF02581"/>
    </source>
</evidence>
<feature type="binding site" evidence="9">
    <location>
        <begin position="357"/>
        <end position="359"/>
    </location>
    <ligand>
        <name>2-[(2R,5Z)-2-carboxy-4-methylthiazol-5(2H)-ylidene]ethyl phosphate</name>
        <dbReference type="ChEBI" id="CHEBI:62899"/>
    </ligand>
</feature>
<feature type="binding site" evidence="9">
    <location>
        <position position="388"/>
    </location>
    <ligand>
        <name>2-[(2R,5Z)-2-carboxy-4-methylthiazol-5(2H)-ylidene]ethyl phosphate</name>
        <dbReference type="ChEBI" id="CHEBI:62899"/>
    </ligand>
</feature>
<evidence type="ECO:0000256" key="8">
    <source>
        <dbReference type="ARBA" id="ARBA00047883"/>
    </source>
</evidence>
<dbReference type="FunFam" id="3.20.20.70:FF:000064">
    <property type="entry name" value="Thiamine-phosphate synthase"/>
    <property type="match status" value="1"/>
</dbReference>
<comment type="similarity">
    <text evidence="9 10">Belongs to the thiamine-phosphate synthase family.</text>
</comment>
<dbReference type="PANTHER" id="PTHR20857:SF15">
    <property type="entry name" value="THIAMINE-PHOSPHATE SYNTHASE"/>
    <property type="match status" value="1"/>
</dbReference>
<dbReference type="SUPFAM" id="SSF53613">
    <property type="entry name" value="Ribokinase-like"/>
    <property type="match status" value="1"/>
</dbReference>
<dbReference type="GeneID" id="93292438"/>
<dbReference type="Gene3D" id="3.40.1190.20">
    <property type="match status" value="1"/>
</dbReference>
<feature type="domain" description="Pyridoxamine kinase/Phosphomethylpyrimidine kinase" evidence="13">
    <location>
        <begin position="84"/>
        <end position="200"/>
    </location>
</feature>
<feature type="binding site" evidence="9">
    <location>
        <begin position="261"/>
        <end position="265"/>
    </location>
    <ligand>
        <name>4-amino-2-methyl-5-(diphosphooxymethyl)pyrimidine</name>
        <dbReference type="ChEBI" id="CHEBI:57841"/>
    </ligand>
</feature>
<feature type="binding site" evidence="9">
    <location>
        <position position="331"/>
    </location>
    <ligand>
        <name>4-amino-2-methyl-5-(diphosphooxymethyl)pyrimidine</name>
        <dbReference type="ChEBI" id="CHEBI:57841"/>
    </ligand>
</feature>
<comment type="pathway">
    <text evidence="1 9 11">Cofactor biosynthesis; thiamine diphosphate biosynthesis; thiamine phosphate from 4-amino-2-methyl-5-diphosphomethylpyrimidine and 4-methyl-5-(2-phosphoethyl)-thiazole: step 1/1.</text>
</comment>
<dbReference type="GO" id="GO:0009228">
    <property type="term" value="P:thiamine biosynthetic process"/>
    <property type="evidence" value="ECO:0007669"/>
    <property type="project" value="UniProtKB-KW"/>
</dbReference>
<evidence type="ECO:0000256" key="4">
    <source>
        <dbReference type="ARBA" id="ARBA00022842"/>
    </source>
</evidence>
<dbReference type="InterPro" id="IPR034291">
    <property type="entry name" value="TMP_synthase"/>
</dbReference>
<dbReference type="AlphaFoldDB" id="A0A377G7T7"/>
<dbReference type="Proteomes" id="UP000254554">
    <property type="component" value="Unassembled WGS sequence"/>
</dbReference>
<evidence type="ECO:0000256" key="2">
    <source>
        <dbReference type="ARBA" id="ARBA00022679"/>
    </source>
</evidence>
<keyword evidence="5 9" id="KW-0784">Thiamine biosynthesis</keyword>
<keyword evidence="3 9" id="KW-0479">Metal-binding</keyword>